<evidence type="ECO:0000256" key="1">
    <source>
        <dbReference type="ARBA" id="ARBA00009091"/>
    </source>
</evidence>
<dbReference type="InterPro" id="IPR005632">
    <property type="entry name" value="Chaperone_Skp"/>
</dbReference>
<keyword evidence="4" id="KW-1185">Reference proteome</keyword>
<name>A0ABX2B0D8_9BACT</name>
<dbReference type="SUPFAM" id="SSF111384">
    <property type="entry name" value="OmpH-like"/>
    <property type="match status" value="1"/>
</dbReference>
<dbReference type="Pfam" id="PF03938">
    <property type="entry name" value="OmpH"/>
    <property type="match status" value="1"/>
</dbReference>
<dbReference type="SMART" id="SM00935">
    <property type="entry name" value="OmpH"/>
    <property type="match status" value="1"/>
</dbReference>
<comment type="similarity">
    <text evidence="1">Belongs to the Skp family.</text>
</comment>
<evidence type="ECO:0000313" key="4">
    <source>
        <dbReference type="Proteomes" id="UP000820977"/>
    </source>
</evidence>
<dbReference type="InterPro" id="IPR024930">
    <property type="entry name" value="Skp_dom_sf"/>
</dbReference>
<dbReference type="PANTHER" id="PTHR35089:SF1">
    <property type="entry name" value="CHAPERONE PROTEIN SKP"/>
    <property type="match status" value="1"/>
</dbReference>
<comment type="caution">
    <text evidence="3">The sequence shown here is derived from an EMBL/GenBank/DDBJ whole genome shotgun (WGS) entry which is preliminary data.</text>
</comment>
<dbReference type="RefSeq" id="WP_172343994.1">
    <property type="nucleotide sequence ID" value="NZ_CASYYZ010000034.1"/>
</dbReference>
<dbReference type="Proteomes" id="UP000820977">
    <property type="component" value="Unassembled WGS sequence"/>
</dbReference>
<dbReference type="EMBL" id="JABKKJ010000003">
    <property type="protein sequence ID" value="NPE24497.1"/>
    <property type="molecule type" value="Genomic_DNA"/>
</dbReference>
<organism evidence="3 4">
    <name type="scientific">Xylanibacter caecicola</name>
    <dbReference type="NCBI Taxonomy" id="2736294"/>
    <lineage>
        <taxon>Bacteria</taxon>
        <taxon>Pseudomonadati</taxon>
        <taxon>Bacteroidota</taxon>
        <taxon>Bacteroidia</taxon>
        <taxon>Bacteroidales</taxon>
        <taxon>Prevotellaceae</taxon>
        <taxon>Xylanibacter</taxon>
    </lineage>
</organism>
<gene>
    <name evidence="3" type="ORF">HPS54_02995</name>
</gene>
<dbReference type="PANTHER" id="PTHR35089">
    <property type="entry name" value="CHAPERONE PROTEIN SKP"/>
    <property type="match status" value="1"/>
</dbReference>
<keyword evidence="2" id="KW-0732">Signal</keyword>
<proteinExistence type="inferred from homology"/>
<sequence>MKKTILFIMALVLPVVAGAQVRFAYFSYGEVFGSMPEHAIVQENMKKLASQYEAETKRAEEEFNVKYEEFLEGQRNFAPAILNKRQAELQEIMEKNITFKEEARRLLKQAEADMNMPLKSKLSAVLKRIGMERGYAFILNTDNDACPYIDPAQGTDITAELKELLK</sequence>
<protein>
    <submittedName>
        <fullName evidence="3">OmpH family outer membrane protein</fullName>
    </submittedName>
</protein>
<evidence type="ECO:0000313" key="3">
    <source>
        <dbReference type="EMBL" id="NPE24497.1"/>
    </source>
</evidence>
<dbReference type="Gene3D" id="3.30.910.20">
    <property type="entry name" value="Skp domain"/>
    <property type="match status" value="1"/>
</dbReference>
<accession>A0ABX2B0D8</accession>
<evidence type="ECO:0000256" key="2">
    <source>
        <dbReference type="ARBA" id="ARBA00022729"/>
    </source>
</evidence>
<reference evidence="3 4" key="1">
    <citation type="submission" date="2020-05" db="EMBL/GenBank/DDBJ databases">
        <title>Distinct polysaccharide utilization as determinants for interspecies competition between intestinal Prevotella spp.</title>
        <authorList>
            <person name="Galvez E.J.C."/>
            <person name="Iljazovic A."/>
            <person name="Strowig T."/>
        </authorList>
    </citation>
    <scope>NUCLEOTIDE SEQUENCE [LARGE SCALE GENOMIC DNA]</scope>
    <source>
        <strain evidence="3 4">PCHR</strain>
    </source>
</reference>